<dbReference type="Pfam" id="PF01371">
    <property type="entry name" value="Trp_repressor"/>
    <property type="match status" value="1"/>
</dbReference>
<dbReference type="PIRSF" id="PIRSF012508">
    <property type="entry name" value="YerC"/>
    <property type="match status" value="1"/>
</dbReference>
<dbReference type="SUPFAM" id="SSF48295">
    <property type="entry name" value="TrpR-like"/>
    <property type="match status" value="1"/>
</dbReference>
<name>A0A837INT6_9BACT</name>
<gene>
    <name evidence="1" type="ORF">UY25_C0003G0043</name>
</gene>
<accession>A0A837INT6</accession>
<dbReference type="InterPro" id="IPR038116">
    <property type="entry name" value="TrpR-like_sf"/>
</dbReference>
<proteinExistence type="predicted"/>
<evidence type="ECO:0000313" key="1">
    <source>
        <dbReference type="EMBL" id="KKU93172.1"/>
    </source>
</evidence>
<dbReference type="GO" id="GO:0003700">
    <property type="term" value="F:DNA-binding transcription factor activity"/>
    <property type="evidence" value="ECO:0007669"/>
    <property type="project" value="InterPro"/>
</dbReference>
<dbReference type="InterPro" id="IPR013368">
    <property type="entry name" value="YecD_YerC"/>
</dbReference>
<dbReference type="PANTHER" id="PTHR40080">
    <property type="entry name" value="LMO1763 PROTEIN"/>
    <property type="match status" value="1"/>
</dbReference>
<dbReference type="GO" id="GO:0043565">
    <property type="term" value="F:sequence-specific DNA binding"/>
    <property type="evidence" value="ECO:0007669"/>
    <property type="project" value="InterPro"/>
</dbReference>
<reference evidence="1 2" key="1">
    <citation type="journal article" date="2015" name="Nature">
        <title>rRNA introns, odd ribosomes, and small enigmatic genomes across a large radiation of phyla.</title>
        <authorList>
            <person name="Brown C.T."/>
            <person name="Hug L.A."/>
            <person name="Thomas B.C."/>
            <person name="Sharon I."/>
            <person name="Castelle C.J."/>
            <person name="Singh A."/>
            <person name="Wilkins M.J."/>
            <person name="Williams K.H."/>
            <person name="Banfield J.F."/>
        </authorList>
    </citation>
    <scope>NUCLEOTIDE SEQUENCE [LARGE SCALE GENOMIC DNA]</scope>
</reference>
<dbReference type="EMBL" id="LCPH01000003">
    <property type="protein sequence ID" value="KKU93172.1"/>
    <property type="molecule type" value="Genomic_DNA"/>
</dbReference>
<organism evidence="1 2">
    <name type="scientific">Candidatus Yanofskybacteria bacterium GW2011_GWC1_48_11</name>
    <dbReference type="NCBI Taxonomy" id="1619027"/>
    <lineage>
        <taxon>Bacteria</taxon>
        <taxon>Candidatus Yanofskyibacteriota</taxon>
    </lineage>
</organism>
<dbReference type="Gene3D" id="1.10.1270.10">
    <property type="entry name" value="TrpR-like"/>
    <property type="match status" value="1"/>
</dbReference>
<sequence>MARWDNRTTEELLEAFVSLKNRSEAKKFLRDLLTEQEIIEFGKRWKTARMLSKNVPYSKIAKETGLSSTTIARISRWLNKGMGGYELMIKRLVNDHHRNLTLVRRE</sequence>
<protein>
    <submittedName>
        <fullName evidence="1">TrpR protein</fullName>
    </submittedName>
</protein>
<dbReference type="Proteomes" id="UP000034462">
    <property type="component" value="Unassembled WGS sequence"/>
</dbReference>
<comment type="caution">
    <text evidence="1">The sequence shown here is derived from an EMBL/GenBank/DDBJ whole genome shotgun (WGS) entry which is preliminary data.</text>
</comment>
<evidence type="ECO:0000313" key="2">
    <source>
        <dbReference type="Proteomes" id="UP000034462"/>
    </source>
</evidence>
<dbReference type="NCBIfam" id="TIGR02531">
    <property type="entry name" value="yecD_yerC"/>
    <property type="match status" value="1"/>
</dbReference>
<dbReference type="PANTHER" id="PTHR40080:SF1">
    <property type="entry name" value="TRPR-LIKE PROTEIN YERC_YECD"/>
    <property type="match status" value="1"/>
</dbReference>
<dbReference type="AlphaFoldDB" id="A0A837INT6"/>
<dbReference type="InterPro" id="IPR010921">
    <property type="entry name" value="Trp_repressor/repl_initiator"/>
</dbReference>
<dbReference type="InterPro" id="IPR000831">
    <property type="entry name" value="Trp_repress"/>
</dbReference>